<dbReference type="InterPro" id="IPR053038">
    <property type="entry name" value="RLP_Defense"/>
</dbReference>
<evidence type="ECO:0000256" key="5">
    <source>
        <dbReference type="ARBA" id="ARBA00022729"/>
    </source>
</evidence>
<reference evidence="11" key="2">
    <citation type="journal article" date="2024" name="Plant">
        <title>Genomic evolution and insights into agronomic trait innovations of Sesamum species.</title>
        <authorList>
            <person name="Miao H."/>
            <person name="Wang L."/>
            <person name="Qu L."/>
            <person name="Liu H."/>
            <person name="Sun Y."/>
            <person name="Le M."/>
            <person name="Wang Q."/>
            <person name="Wei S."/>
            <person name="Zheng Y."/>
            <person name="Lin W."/>
            <person name="Duan Y."/>
            <person name="Cao H."/>
            <person name="Xiong S."/>
            <person name="Wang X."/>
            <person name="Wei L."/>
            <person name="Li C."/>
            <person name="Ma Q."/>
            <person name="Ju M."/>
            <person name="Zhao R."/>
            <person name="Li G."/>
            <person name="Mu C."/>
            <person name="Tian Q."/>
            <person name="Mei H."/>
            <person name="Zhang T."/>
            <person name="Gao T."/>
            <person name="Zhang H."/>
        </authorList>
    </citation>
    <scope>NUCLEOTIDE SEQUENCE</scope>
    <source>
        <strain evidence="11">G02</strain>
    </source>
</reference>
<evidence type="ECO:0000256" key="1">
    <source>
        <dbReference type="ARBA" id="ARBA00004251"/>
    </source>
</evidence>
<dbReference type="AlphaFoldDB" id="A0AAW2UNG0"/>
<evidence type="ECO:0000313" key="11">
    <source>
        <dbReference type="EMBL" id="KAL0418068.1"/>
    </source>
</evidence>
<protein>
    <submittedName>
        <fullName evidence="11">Uncharacterized protein</fullName>
    </submittedName>
</protein>
<dbReference type="GO" id="GO:0051606">
    <property type="term" value="P:detection of stimulus"/>
    <property type="evidence" value="ECO:0007669"/>
    <property type="project" value="UniProtKB-ARBA"/>
</dbReference>
<evidence type="ECO:0000256" key="10">
    <source>
        <dbReference type="ARBA" id="ARBA00023180"/>
    </source>
</evidence>
<keyword evidence="5" id="KW-0732">Signal</keyword>
<dbReference type="Pfam" id="PF13855">
    <property type="entry name" value="LRR_8"/>
    <property type="match status" value="1"/>
</dbReference>
<evidence type="ECO:0000256" key="7">
    <source>
        <dbReference type="ARBA" id="ARBA00022989"/>
    </source>
</evidence>
<keyword evidence="4" id="KW-0812">Transmembrane</keyword>
<keyword evidence="2" id="KW-1003">Cell membrane</keyword>
<evidence type="ECO:0000256" key="6">
    <source>
        <dbReference type="ARBA" id="ARBA00022737"/>
    </source>
</evidence>
<keyword evidence="6" id="KW-0677">Repeat</keyword>
<evidence type="ECO:0000256" key="3">
    <source>
        <dbReference type="ARBA" id="ARBA00022614"/>
    </source>
</evidence>
<accession>A0AAW2UNG0</accession>
<dbReference type="SUPFAM" id="SSF52058">
    <property type="entry name" value="L domain-like"/>
    <property type="match status" value="1"/>
</dbReference>
<keyword evidence="9" id="KW-0675">Receptor</keyword>
<evidence type="ECO:0000256" key="4">
    <source>
        <dbReference type="ARBA" id="ARBA00022692"/>
    </source>
</evidence>
<organism evidence="11">
    <name type="scientific">Sesamum radiatum</name>
    <name type="common">Black benniseed</name>
    <dbReference type="NCBI Taxonomy" id="300843"/>
    <lineage>
        <taxon>Eukaryota</taxon>
        <taxon>Viridiplantae</taxon>
        <taxon>Streptophyta</taxon>
        <taxon>Embryophyta</taxon>
        <taxon>Tracheophyta</taxon>
        <taxon>Spermatophyta</taxon>
        <taxon>Magnoliopsida</taxon>
        <taxon>eudicotyledons</taxon>
        <taxon>Gunneridae</taxon>
        <taxon>Pentapetalae</taxon>
        <taxon>asterids</taxon>
        <taxon>lamiids</taxon>
        <taxon>Lamiales</taxon>
        <taxon>Pedaliaceae</taxon>
        <taxon>Sesamum</taxon>
    </lineage>
</organism>
<keyword evidence="7" id="KW-1133">Transmembrane helix</keyword>
<reference evidence="11" key="1">
    <citation type="submission" date="2020-06" db="EMBL/GenBank/DDBJ databases">
        <authorList>
            <person name="Li T."/>
            <person name="Hu X."/>
            <person name="Zhang T."/>
            <person name="Song X."/>
            <person name="Zhang H."/>
            <person name="Dai N."/>
            <person name="Sheng W."/>
            <person name="Hou X."/>
            <person name="Wei L."/>
        </authorList>
    </citation>
    <scope>NUCLEOTIDE SEQUENCE</scope>
    <source>
        <strain evidence="11">G02</strain>
        <tissue evidence="11">Leaf</tissue>
    </source>
</reference>
<proteinExistence type="predicted"/>
<keyword evidence="3" id="KW-0433">Leucine-rich repeat</keyword>
<evidence type="ECO:0000256" key="9">
    <source>
        <dbReference type="ARBA" id="ARBA00023170"/>
    </source>
</evidence>
<keyword evidence="8" id="KW-0472">Membrane</keyword>
<evidence type="ECO:0000256" key="8">
    <source>
        <dbReference type="ARBA" id="ARBA00023136"/>
    </source>
</evidence>
<dbReference type="Pfam" id="PF00560">
    <property type="entry name" value="LRR_1"/>
    <property type="match status" value="1"/>
</dbReference>
<dbReference type="PANTHER" id="PTHR48064:SF6">
    <property type="entry name" value="RECEPTOR-LIKE PROTEIN KINASE 2"/>
    <property type="match status" value="1"/>
</dbReference>
<comment type="subcellular location">
    <subcellularLocation>
        <location evidence="1">Cell membrane</location>
        <topology evidence="1">Single-pass type I membrane protein</topology>
    </subcellularLocation>
</comment>
<dbReference type="PANTHER" id="PTHR48064">
    <property type="entry name" value="OS01G0750400 PROTEIN"/>
    <property type="match status" value="1"/>
</dbReference>
<dbReference type="InterPro" id="IPR001611">
    <property type="entry name" value="Leu-rich_rpt"/>
</dbReference>
<dbReference type="EMBL" id="JACGWJ010000005">
    <property type="protein sequence ID" value="KAL0418068.1"/>
    <property type="molecule type" value="Genomic_DNA"/>
</dbReference>
<sequence length="154" mass="17094">MSDLWNQTGFQNLQILTLGGCSLTGQIPSWIAKLRKLKSLNLSYNKISGPIPTWLGDMPHLFVVNLTQNFLSGDLPHELGQLPALIADNTSSDFGYLALPFLFDSQEYNRLFNMLRGLNVGTNSLSGNIPEELGQLKLSPGFGPQQQQLQRQHP</sequence>
<keyword evidence="10" id="KW-0325">Glycoprotein</keyword>
<comment type="caution">
    <text evidence="11">The sequence shown here is derived from an EMBL/GenBank/DDBJ whole genome shotgun (WGS) entry which is preliminary data.</text>
</comment>
<dbReference type="FunFam" id="3.80.10.10:FF:000470">
    <property type="entry name" value="LRR receptor-like serine/threonine-protein kinase RPK2"/>
    <property type="match status" value="1"/>
</dbReference>
<dbReference type="InterPro" id="IPR032675">
    <property type="entry name" value="LRR_dom_sf"/>
</dbReference>
<dbReference type="Gene3D" id="3.80.10.10">
    <property type="entry name" value="Ribonuclease Inhibitor"/>
    <property type="match status" value="1"/>
</dbReference>
<evidence type="ECO:0000256" key="2">
    <source>
        <dbReference type="ARBA" id="ARBA00022475"/>
    </source>
</evidence>
<gene>
    <name evidence="11" type="ORF">Sradi_1220300</name>
</gene>
<dbReference type="GO" id="GO:0005886">
    <property type="term" value="C:plasma membrane"/>
    <property type="evidence" value="ECO:0007669"/>
    <property type="project" value="UniProtKB-SubCell"/>
</dbReference>
<name>A0AAW2UNG0_SESRA</name>